<dbReference type="RefSeq" id="WP_029102549.1">
    <property type="nucleotide sequence ID" value="NZ_UGQB01000004.1"/>
</dbReference>
<proteinExistence type="predicted"/>
<dbReference type="SUPFAM" id="SSF74653">
    <property type="entry name" value="TolA/TonB C-terminal domain"/>
    <property type="match status" value="1"/>
</dbReference>
<evidence type="ECO:0000313" key="3">
    <source>
        <dbReference type="Proteomes" id="UP000254065"/>
    </source>
</evidence>
<dbReference type="Proteomes" id="UP000254065">
    <property type="component" value="Unassembled WGS sequence"/>
</dbReference>
<dbReference type="OrthoDB" id="3236218at2"/>
<dbReference type="STRING" id="1122244.GCA_000426885_00807"/>
<feature type="chain" id="PRO_5016796539" evidence="1">
    <location>
        <begin position="20"/>
        <end position="158"/>
    </location>
</feature>
<dbReference type="AlphaFoldDB" id="A0A378R2S0"/>
<organism evidence="2 3">
    <name type="scientific">Moraxella caprae</name>
    <dbReference type="NCBI Taxonomy" id="90240"/>
    <lineage>
        <taxon>Bacteria</taxon>
        <taxon>Pseudomonadati</taxon>
        <taxon>Pseudomonadota</taxon>
        <taxon>Gammaproteobacteria</taxon>
        <taxon>Moraxellales</taxon>
        <taxon>Moraxellaceae</taxon>
        <taxon>Moraxella</taxon>
    </lineage>
</organism>
<reference evidence="2 3" key="1">
    <citation type="submission" date="2018-06" db="EMBL/GenBank/DDBJ databases">
        <authorList>
            <consortium name="Pathogen Informatics"/>
            <person name="Doyle S."/>
        </authorList>
    </citation>
    <scope>NUCLEOTIDE SEQUENCE [LARGE SCALE GENOMIC DNA]</scope>
    <source>
        <strain evidence="2 3">NCTC12877</strain>
    </source>
</reference>
<sequence>MKYTGLLLVGLLMANASWASPTWVQKPNFGELSVDTLYENKHCYDIDMAYFNDCEAGVTLTPQLFIDKQGNITAVHNVNTGDRGLDRQIITALKKGRLAPFVVGGVPVSGRATLGLAFEGMTKKPMNAQNAEMMRQICANDDDCDDEQLKEALKTKGF</sequence>
<protein>
    <submittedName>
        <fullName evidence="2">Uncharacterized protein</fullName>
    </submittedName>
</protein>
<gene>
    <name evidence="2" type="ORF">NCTC12877_02666</name>
</gene>
<evidence type="ECO:0000256" key="1">
    <source>
        <dbReference type="SAM" id="SignalP"/>
    </source>
</evidence>
<keyword evidence="1" id="KW-0732">Signal</keyword>
<evidence type="ECO:0000313" key="2">
    <source>
        <dbReference type="EMBL" id="STZ09643.1"/>
    </source>
</evidence>
<keyword evidence="3" id="KW-1185">Reference proteome</keyword>
<dbReference type="EMBL" id="UGQB01000004">
    <property type="protein sequence ID" value="STZ09643.1"/>
    <property type="molecule type" value="Genomic_DNA"/>
</dbReference>
<feature type="signal peptide" evidence="1">
    <location>
        <begin position="1"/>
        <end position="19"/>
    </location>
</feature>
<name>A0A378R2S0_9GAMM</name>
<accession>A0A378R2S0</accession>